<feature type="region of interest" description="Disordered" evidence="7">
    <location>
        <begin position="1"/>
        <end position="37"/>
    </location>
</feature>
<evidence type="ECO:0000256" key="5">
    <source>
        <dbReference type="ARBA" id="ARBA00022786"/>
    </source>
</evidence>
<evidence type="ECO:0000256" key="4">
    <source>
        <dbReference type="ARBA" id="ARBA00022679"/>
    </source>
</evidence>
<keyword evidence="4" id="KW-0808">Transferase</keyword>
<dbReference type="PANTHER" id="PTHR13931:SF16">
    <property type="entry name" value="UBIQUITIN CONJUGATION FACTOR E4 A"/>
    <property type="match status" value="1"/>
</dbReference>
<name>A0AA88HGG1_ARTSF</name>
<dbReference type="Pfam" id="PF10408">
    <property type="entry name" value="Ufd2P_core"/>
    <property type="match status" value="1"/>
</dbReference>
<dbReference type="GO" id="GO:0036503">
    <property type="term" value="P:ERAD pathway"/>
    <property type="evidence" value="ECO:0007669"/>
    <property type="project" value="InterPro"/>
</dbReference>
<feature type="compositionally biased region" description="Polar residues" evidence="7">
    <location>
        <begin position="1"/>
        <end position="11"/>
    </location>
</feature>
<reference evidence="9" key="1">
    <citation type="submission" date="2023-07" db="EMBL/GenBank/DDBJ databases">
        <title>Chromosome-level genome assembly of Artemia franciscana.</title>
        <authorList>
            <person name="Jo E."/>
        </authorList>
    </citation>
    <scope>NUCLEOTIDE SEQUENCE</scope>
    <source>
        <tissue evidence="9">Whole body</tissue>
    </source>
</reference>
<dbReference type="Proteomes" id="UP001187531">
    <property type="component" value="Unassembled WGS sequence"/>
</dbReference>
<evidence type="ECO:0000256" key="1">
    <source>
        <dbReference type="ARBA" id="ARBA00000900"/>
    </source>
</evidence>
<comment type="pathway">
    <text evidence="2">Protein modification; protein ubiquitination.</text>
</comment>
<dbReference type="GO" id="GO:0006511">
    <property type="term" value="P:ubiquitin-dependent protein catabolic process"/>
    <property type="evidence" value="ECO:0007669"/>
    <property type="project" value="InterPro"/>
</dbReference>
<evidence type="ECO:0000256" key="7">
    <source>
        <dbReference type="SAM" id="MobiDB-lite"/>
    </source>
</evidence>
<feature type="coiled-coil region" evidence="6">
    <location>
        <begin position="459"/>
        <end position="486"/>
    </location>
</feature>
<protein>
    <recommendedName>
        <fullName evidence="3">RING-type E3 ubiquitin transferase</fullName>
        <ecNumber evidence="3">2.3.2.27</ecNumber>
    </recommendedName>
</protein>
<comment type="catalytic activity">
    <reaction evidence="1">
        <text>S-ubiquitinyl-[E2 ubiquitin-conjugating enzyme]-L-cysteine + [acceptor protein]-L-lysine = [E2 ubiquitin-conjugating enzyme]-L-cysteine + N(6)-ubiquitinyl-[acceptor protein]-L-lysine.</text>
        <dbReference type="EC" id="2.3.2.27"/>
    </reaction>
</comment>
<evidence type="ECO:0000256" key="3">
    <source>
        <dbReference type="ARBA" id="ARBA00012483"/>
    </source>
</evidence>
<evidence type="ECO:0000256" key="2">
    <source>
        <dbReference type="ARBA" id="ARBA00004906"/>
    </source>
</evidence>
<dbReference type="GO" id="GO:0034450">
    <property type="term" value="F:ubiquitin-ubiquitin ligase activity"/>
    <property type="evidence" value="ECO:0007669"/>
    <property type="project" value="InterPro"/>
</dbReference>
<dbReference type="EC" id="2.3.2.27" evidence="3"/>
<keyword evidence="6" id="KW-0175">Coiled coil</keyword>
<evidence type="ECO:0000259" key="8">
    <source>
        <dbReference type="Pfam" id="PF10408"/>
    </source>
</evidence>
<gene>
    <name evidence="9" type="ORF">QYM36_012655</name>
</gene>
<organism evidence="9 10">
    <name type="scientific">Artemia franciscana</name>
    <name type="common">Brine shrimp</name>
    <name type="synonym">Artemia sanfranciscana</name>
    <dbReference type="NCBI Taxonomy" id="6661"/>
    <lineage>
        <taxon>Eukaryota</taxon>
        <taxon>Metazoa</taxon>
        <taxon>Ecdysozoa</taxon>
        <taxon>Arthropoda</taxon>
        <taxon>Crustacea</taxon>
        <taxon>Branchiopoda</taxon>
        <taxon>Anostraca</taxon>
        <taxon>Artemiidae</taxon>
        <taxon>Artemia</taxon>
    </lineage>
</organism>
<dbReference type="GO" id="GO:0000151">
    <property type="term" value="C:ubiquitin ligase complex"/>
    <property type="evidence" value="ECO:0007669"/>
    <property type="project" value="InterPro"/>
</dbReference>
<dbReference type="InterPro" id="IPR045132">
    <property type="entry name" value="UBE4"/>
</dbReference>
<accession>A0AA88HGG1</accession>
<feature type="compositionally biased region" description="Basic and acidic residues" evidence="7">
    <location>
        <begin position="18"/>
        <end position="37"/>
    </location>
</feature>
<dbReference type="InterPro" id="IPR019474">
    <property type="entry name" value="Ub_conjug_fac_E4_core"/>
</dbReference>
<evidence type="ECO:0000256" key="6">
    <source>
        <dbReference type="SAM" id="Coils"/>
    </source>
</evidence>
<evidence type="ECO:0000313" key="10">
    <source>
        <dbReference type="Proteomes" id="UP001187531"/>
    </source>
</evidence>
<dbReference type="GO" id="GO:0000209">
    <property type="term" value="P:protein polyubiquitination"/>
    <property type="evidence" value="ECO:0007669"/>
    <property type="project" value="TreeGrafter"/>
</dbReference>
<dbReference type="GO" id="GO:0005737">
    <property type="term" value="C:cytoplasm"/>
    <property type="evidence" value="ECO:0007669"/>
    <property type="project" value="TreeGrafter"/>
</dbReference>
<keyword evidence="5" id="KW-0833">Ubl conjugation pathway</keyword>
<comment type="caution">
    <text evidence="9">The sequence shown here is derived from an EMBL/GenBank/DDBJ whole genome shotgun (WGS) entry which is preliminary data.</text>
</comment>
<dbReference type="GO" id="GO:0005634">
    <property type="term" value="C:nucleus"/>
    <property type="evidence" value="ECO:0007669"/>
    <property type="project" value="TreeGrafter"/>
</dbReference>
<dbReference type="AlphaFoldDB" id="A0AA88HGG1"/>
<keyword evidence="10" id="KW-1185">Reference proteome</keyword>
<feature type="domain" description="Ubiquitin conjugation factor E4 core" evidence="8">
    <location>
        <begin position="272"/>
        <end position="597"/>
    </location>
</feature>
<proteinExistence type="predicted"/>
<sequence>MDNSNPFSNLLGNLPPQEQHHEKKEIDTINHEEKQDSAESSKCELTMLMEEIFLFSFNPDTKKYLYLEDFAGQLKSDEEMTVELVGRALFDRLFQLSSESSAPITDATDPSIIPYLFGCYKRAEVAEKKGGKDKRVITSFQNIILSNAFTALKIPYLFEGINISEEVYALLQSSFDPLLIARESSIYTFFKDIVEMFKEEDMTNYKSELCQAFFPLLDLTKNRLKKQGSLTKNNEFWPIVRFFTFSKDLGEVLILHSTPASDNGREFEDTLLGLLFAISCIPKTDLGPFEYFDRPADQPPQTTEFTMKYIWTSLSSLHSNLNDLFYNLLKCCRDPVLNWLGSCLEKNVDKGKLWNQTTQELTPRNYVSDRFMLNFSAVLLHLSNPIVTSDEKLAKVDPEYCSVNTENRDVAHEKGVHLIGIEKETCFLPRPKDFVTSAPKFGVSSDLFFITHKALDLSTRLLHEKLVKLSQELNKLERAWRELQSARGTSTDQGIEIKERMNMRMSLYLSLRAAMTEPKFCESLMNFTTGSSKWACQIAANKKCWDDVDDITVLSEENRLPFLPEFVATNVCDAILFQRRFNALKIEETNDDLSKFLFLAYCFYFYE</sequence>
<evidence type="ECO:0000313" key="9">
    <source>
        <dbReference type="EMBL" id="KAK2711565.1"/>
    </source>
</evidence>
<dbReference type="PANTHER" id="PTHR13931">
    <property type="entry name" value="UBIQUITINATION FACTOR E4"/>
    <property type="match status" value="1"/>
</dbReference>
<dbReference type="EMBL" id="JAVRJZ010000016">
    <property type="protein sequence ID" value="KAK2711565.1"/>
    <property type="molecule type" value="Genomic_DNA"/>
</dbReference>